<organism evidence="1">
    <name type="scientific">Fusarium oxysporum f. sp. melonis 26406</name>
    <dbReference type="NCBI Taxonomy" id="1089452"/>
    <lineage>
        <taxon>Eukaryota</taxon>
        <taxon>Fungi</taxon>
        <taxon>Dikarya</taxon>
        <taxon>Ascomycota</taxon>
        <taxon>Pezizomycotina</taxon>
        <taxon>Sordariomycetes</taxon>
        <taxon>Hypocreomycetidae</taxon>
        <taxon>Hypocreales</taxon>
        <taxon>Nectriaceae</taxon>
        <taxon>Fusarium</taxon>
        <taxon>Fusarium oxysporum species complex</taxon>
    </lineage>
</organism>
<proteinExistence type="predicted"/>
<dbReference type="Proteomes" id="UP000030703">
    <property type="component" value="Unassembled WGS sequence"/>
</dbReference>
<sequence>MAIASAQRTPVEVTVKPASFLRLARMAIASAQSKVKWTEPVKIDVFVREFCSPGKYCKYAGEAGGTVMTK</sequence>
<protein>
    <submittedName>
        <fullName evidence="1">Uncharacterized protein</fullName>
    </submittedName>
</protein>
<accession>W9ZFJ0</accession>
<name>W9ZFJ0_FUSOX</name>
<evidence type="ECO:0000313" key="1">
    <source>
        <dbReference type="EMBL" id="EXK27033.1"/>
    </source>
</evidence>
<dbReference type="AlphaFoldDB" id="W9ZFJ0"/>
<dbReference type="VEuPathDB" id="FungiDB:FOMG_16471"/>
<reference evidence="1" key="2">
    <citation type="submission" date="2012-05" db="EMBL/GenBank/DDBJ databases">
        <title>Annotation of the Genome Sequence of Fusarium oxysporum f. sp. melonis 26406.</title>
        <authorList>
            <consortium name="The Broad Institute Genomics Platform"/>
            <person name="Ma L.-J."/>
            <person name="Corby-Kistler H."/>
            <person name="Broz K."/>
            <person name="Gale L.R."/>
            <person name="Jonkers W."/>
            <person name="O'Donnell K."/>
            <person name="Ploetz R."/>
            <person name="Steinberg C."/>
            <person name="Schwartz D.C."/>
            <person name="VanEtten H."/>
            <person name="Zhou S."/>
            <person name="Young S.K."/>
            <person name="Zeng Q."/>
            <person name="Gargeya S."/>
            <person name="Fitzgerald M."/>
            <person name="Abouelleil A."/>
            <person name="Alvarado L."/>
            <person name="Chapman S.B."/>
            <person name="Gainer-Dewar J."/>
            <person name="Goldberg J."/>
            <person name="Griggs A."/>
            <person name="Gujja S."/>
            <person name="Hansen M."/>
            <person name="Howarth C."/>
            <person name="Imamovic A."/>
            <person name="Ireland A."/>
            <person name="Larimer J."/>
            <person name="McCowan C."/>
            <person name="Murphy C."/>
            <person name="Pearson M."/>
            <person name="Poon T.W."/>
            <person name="Priest M."/>
            <person name="Roberts A."/>
            <person name="Saif S."/>
            <person name="Shea T."/>
            <person name="Sykes S."/>
            <person name="Wortman J."/>
            <person name="Nusbaum C."/>
            <person name="Birren B."/>
        </authorList>
    </citation>
    <scope>NUCLEOTIDE SEQUENCE</scope>
    <source>
        <strain evidence="1">26406</strain>
    </source>
</reference>
<gene>
    <name evidence="1" type="ORF">FOMG_16471</name>
</gene>
<dbReference type="HOGENOM" id="CLU_2757885_0_0_1"/>
<reference evidence="1" key="1">
    <citation type="submission" date="2012-04" db="EMBL/GenBank/DDBJ databases">
        <title>The Genome Sequence of Fusarium oxysporum melonis.</title>
        <authorList>
            <consortium name="The Broad Institute Genome Sequencing Platform"/>
            <person name="Ma L.-J."/>
            <person name="Gale L.R."/>
            <person name="Schwartz D.C."/>
            <person name="Zhou S."/>
            <person name="Corby-Kistler H."/>
            <person name="Young S.K."/>
            <person name="Zeng Q."/>
            <person name="Gargeya S."/>
            <person name="Fitzgerald M."/>
            <person name="Haas B."/>
            <person name="Abouelleil A."/>
            <person name="Alvarado L."/>
            <person name="Arachchi H.M."/>
            <person name="Berlin A."/>
            <person name="Brown A."/>
            <person name="Chapman S.B."/>
            <person name="Chen Z."/>
            <person name="Dunbar C."/>
            <person name="Freedman E."/>
            <person name="Gearin G."/>
            <person name="Goldberg J."/>
            <person name="Griggs A."/>
            <person name="Gujja S."/>
            <person name="Heiman D."/>
            <person name="Howarth C."/>
            <person name="Larson L."/>
            <person name="Lui A."/>
            <person name="MacDonald P.J.P."/>
            <person name="Montmayeur A."/>
            <person name="Murphy C."/>
            <person name="Neiman D."/>
            <person name="Pearson M."/>
            <person name="Priest M."/>
            <person name="Roberts A."/>
            <person name="Saif S."/>
            <person name="Shea T."/>
            <person name="Shenoy N."/>
            <person name="Sisk P."/>
            <person name="Stolte C."/>
            <person name="Sykes S."/>
            <person name="Wortman J."/>
            <person name="Nusbaum C."/>
            <person name="Birren B."/>
        </authorList>
    </citation>
    <scope>NUCLEOTIDE SEQUENCE</scope>
    <source>
        <strain evidence="1">26406</strain>
    </source>
</reference>
<dbReference type="EMBL" id="JH659353">
    <property type="protein sequence ID" value="EXK27033.1"/>
    <property type="molecule type" value="Genomic_DNA"/>
</dbReference>